<keyword evidence="2" id="KW-0413">Isomerase</keyword>
<dbReference type="RefSeq" id="WP_270676082.1">
    <property type="nucleotide sequence ID" value="NZ_JAQFWP010000004.1"/>
</dbReference>
<keyword evidence="3" id="KW-1185">Reference proteome</keyword>
<comment type="caution">
    <text evidence="2">The sequence shown here is derived from an EMBL/GenBank/DDBJ whole genome shotgun (WGS) entry which is preliminary data.</text>
</comment>
<keyword evidence="2" id="KW-0614">Plasmid</keyword>
<dbReference type="InterPro" id="IPR024344">
    <property type="entry name" value="MDMPI_metal-binding"/>
</dbReference>
<dbReference type="Gene3D" id="1.20.120.450">
    <property type="entry name" value="dinb family like domain"/>
    <property type="match status" value="1"/>
</dbReference>
<dbReference type="InterPro" id="IPR036527">
    <property type="entry name" value="SCP2_sterol-bd_dom_sf"/>
</dbReference>
<reference evidence="2" key="1">
    <citation type="submission" date="2023-01" db="EMBL/GenBank/DDBJ databases">
        <title>Draft genome sequence of Nocardiopsis sp. LSu2-4 isolated from halophytes.</title>
        <authorList>
            <person name="Duangmal K."/>
            <person name="Chantavorakit T."/>
        </authorList>
    </citation>
    <scope>NUCLEOTIDE SEQUENCE</scope>
    <source>
        <strain evidence="2">LSu2-4</strain>
    </source>
</reference>
<organism evidence="2 3">
    <name type="scientific">Nocardiopsis suaedae</name>
    <dbReference type="NCBI Taxonomy" id="3018444"/>
    <lineage>
        <taxon>Bacteria</taxon>
        <taxon>Bacillati</taxon>
        <taxon>Actinomycetota</taxon>
        <taxon>Actinomycetes</taxon>
        <taxon>Streptosporangiales</taxon>
        <taxon>Nocardiopsidaceae</taxon>
        <taxon>Nocardiopsis</taxon>
    </lineage>
</organism>
<dbReference type="InterPro" id="IPR017517">
    <property type="entry name" value="Maleyloyr_isom"/>
</dbReference>
<dbReference type="NCBIfam" id="TIGR03083">
    <property type="entry name" value="maleylpyruvate isomerase family mycothiol-dependent enzyme"/>
    <property type="match status" value="1"/>
</dbReference>
<accession>A0ABT4TG33</accession>
<dbReference type="Proteomes" id="UP001165685">
    <property type="component" value="Unassembled WGS sequence"/>
</dbReference>
<dbReference type="GO" id="GO:0016853">
    <property type="term" value="F:isomerase activity"/>
    <property type="evidence" value="ECO:0007669"/>
    <property type="project" value="UniProtKB-KW"/>
</dbReference>
<name>A0ABT4TG33_9ACTN</name>
<dbReference type="InterPro" id="IPR034660">
    <property type="entry name" value="DinB/YfiT-like"/>
</dbReference>
<feature type="domain" description="Mycothiol-dependent maleylpyruvate isomerase metal-binding" evidence="1">
    <location>
        <begin position="18"/>
        <end position="154"/>
    </location>
</feature>
<dbReference type="SUPFAM" id="SSF109854">
    <property type="entry name" value="DinB/YfiT-like putative metalloenzymes"/>
    <property type="match status" value="1"/>
</dbReference>
<protein>
    <submittedName>
        <fullName evidence="2">Maleylpyruvate isomerase family mycothiol-dependent enzyme</fullName>
    </submittedName>
</protein>
<proteinExistence type="predicted"/>
<evidence type="ECO:0000313" key="2">
    <source>
        <dbReference type="EMBL" id="MDA2803591.1"/>
    </source>
</evidence>
<sequence>MPVEPLELAPAPENLRLLRDATARLLATCERLTDADTGAPTPLPGWTRGHVLNHLARQAPALERLLDWARTGVENRQYASRQARDSEIEEGARRPAAELVADIVRTAGSLDEAVRTLPEEVWGRRIRPFTGEDCTPRRILVIRLRELEVHHADLDMGYRLSAAPQEATRVVLEDVVRYFAGREGAPSVDLRDDDGALVGALGVEEGAGSARRTVTGTPGDLLGWLAGRTGGEGVACPEGLPELPKWV</sequence>
<gene>
    <name evidence="2" type="ORF">O4U47_03640</name>
</gene>
<dbReference type="Pfam" id="PF11716">
    <property type="entry name" value="MDMPI_N"/>
    <property type="match status" value="1"/>
</dbReference>
<dbReference type="Gene3D" id="3.30.1050.20">
    <property type="match status" value="1"/>
</dbReference>
<dbReference type="EMBL" id="JAQFWP010000004">
    <property type="protein sequence ID" value="MDA2803591.1"/>
    <property type="molecule type" value="Genomic_DNA"/>
</dbReference>
<evidence type="ECO:0000259" key="1">
    <source>
        <dbReference type="Pfam" id="PF11716"/>
    </source>
</evidence>
<dbReference type="SUPFAM" id="SSF55718">
    <property type="entry name" value="SCP-like"/>
    <property type="match status" value="1"/>
</dbReference>
<evidence type="ECO:0000313" key="3">
    <source>
        <dbReference type="Proteomes" id="UP001165685"/>
    </source>
</evidence>